<keyword evidence="1" id="KW-0732">Signal</keyword>
<accession>A0A933SH75</accession>
<feature type="signal peptide" evidence="1">
    <location>
        <begin position="1"/>
        <end position="23"/>
    </location>
</feature>
<evidence type="ECO:0000313" key="2">
    <source>
        <dbReference type="EMBL" id="MBI5169854.1"/>
    </source>
</evidence>
<evidence type="ECO:0000313" key="3">
    <source>
        <dbReference type="Proteomes" id="UP000696931"/>
    </source>
</evidence>
<dbReference type="EMBL" id="JACRIW010000071">
    <property type="protein sequence ID" value="MBI5169854.1"/>
    <property type="molecule type" value="Genomic_DNA"/>
</dbReference>
<sequence length="305" mass="31760">MSRFPTLATLAVLATLTAATAQAAPAGFAFLEVPATARAAAMGGAYSAVADGVEASFWNPAGLAGVQGTQFSATHIESFEGLKHDQFALAGRMWGGSLAGSVRTMYSQPIEERDDLGNLVGSFGAHDLEFQAAYGRAFGARWRAGFGAQAVRERLASEAATTWSGSAGVTWDPAMLRGTRLALVATHLGPAANYVIDGQRGGDVALPMAVQAGASWNRSAGHGLDCGLALDTRFARGRQGVVALGGELRSTTGAALRLGWRANDDVANVSAGLGVRLGRANVDYAWVPSKLDLEDTHRFSFGLQF</sequence>
<name>A0A933SH75_UNCEI</name>
<proteinExistence type="predicted"/>
<gene>
    <name evidence="2" type="ORF">HZA61_10230</name>
</gene>
<dbReference type="Proteomes" id="UP000696931">
    <property type="component" value="Unassembled WGS sequence"/>
</dbReference>
<protein>
    <submittedName>
        <fullName evidence="2">PorV/PorQ family protein</fullName>
    </submittedName>
</protein>
<dbReference type="AlphaFoldDB" id="A0A933SH75"/>
<comment type="caution">
    <text evidence="2">The sequence shown here is derived from an EMBL/GenBank/DDBJ whole genome shotgun (WGS) entry which is preliminary data.</text>
</comment>
<organism evidence="2 3">
    <name type="scientific">Eiseniibacteriota bacterium</name>
    <dbReference type="NCBI Taxonomy" id="2212470"/>
    <lineage>
        <taxon>Bacteria</taxon>
        <taxon>Candidatus Eiseniibacteriota</taxon>
    </lineage>
</organism>
<evidence type="ECO:0000256" key="1">
    <source>
        <dbReference type="SAM" id="SignalP"/>
    </source>
</evidence>
<dbReference type="NCBIfam" id="NF033709">
    <property type="entry name" value="PorV_fam"/>
    <property type="match status" value="1"/>
</dbReference>
<dbReference type="Gene3D" id="2.40.160.60">
    <property type="entry name" value="Outer membrane protein transport protein (OMPP1/FadL/TodX)"/>
    <property type="match status" value="1"/>
</dbReference>
<reference evidence="2" key="1">
    <citation type="submission" date="2020-07" db="EMBL/GenBank/DDBJ databases">
        <title>Huge and variable diversity of episymbiotic CPR bacteria and DPANN archaea in groundwater ecosystems.</title>
        <authorList>
            <person name="He C.Y."/>
            <person name="Keren R."/>
            <person name="Whittaker M."/>
            <person name="Farag I.F."/>
            <person name="Doudna J."/>
            <person name="Cate J.H.D."/>
            <person name="Banfield J.F."/>
        </authorList>
    </citation>
    <scope>NUCLEOTIDE SEQUENCE</scope>
    <source>
        <strain evidence="2">NC_groundwater_1813_Pr3_B-0.1um_71_17</strain>
    </source>
</reference>
<feature type="chain" id="PRO_5037035982" evidence="1">
    <location>
        <begin position="24"/>
        <end position="305"/>
    </location>
</feature>
<dbReference type="SUPFAM" id="SSF56935">
    <property type="entry name" value="Porins"/>
    <property type="match status" value="1"/>
</dbReference>